<dbReference type="Proteomes" id="UP000324222">
    <property type="component" value="Unassembled WGS sequence"/>
</dbReference>
<dbReference type="AlphaFoldDB" id="A0A5B7H7K8"/>
<evidence type="ECO:0000313" key="2">
    <source>
        <dbReference type="EMBL" id="MPC67072.1"/>
    </source>
</evidence>
<gene>
    <name evidence="2" type="ORF">E2C01_061236</name>
</gene>
<feature type="region of interest" description="Disordered" evidence="1">
    <location>
        <begin position="94"/>
        <end position="118"/>
    </location>
</feature>
<proteinExistence type="predicted"/>
<dbReference type="EMBL" id="VSRR010025739">
    <property type="protein sequence ID" value="MPC67072.1"/>
    <property type="molecule type" value="Genomic_DNA"/>
</dbReference>
<reference evidence="2 3" key="1">
    <citation type="submission" date="2019-05" db="EMBL/GenBank/DDBJ databases">
        <title>Another draft genome of Portunus trituberculatus and its Hox gene families provides insights of decapod evolution.</title>
        <authorList>
            <person name="Jeong J.-H."/>
            <person name="Song I."/>
            <person name="Kim S."/>
            <person name="Choi T."/>
            <person name="Kim D."/>
            <person name="Ryu S."/>
            <person name="Kim W."/>
        </authorList>
    </citation>
    <scope>NUCLEOTIDE SEQUENCE [LARGE SCALE GENOMIC DNA]</scope>
    <source>
        <tissue evidence="2">Muscle</tissue>
    </source>
</reference>
<comment type="caution">
    <text evidence="2">The sequence shown here is derived from an EMBL/GenBank/DDBJ whole genome shotgun (WGS) entry which is preliminary data.</text>
</comment>
<keyword evidence="3" id="KW-1185">Reference proteome</keyword>
<name>A0A5B7H7K8_PORTR</name>
<evidence type="ECO:0000256" key="1">
    <source>
        <dbReference type="SAM" id="MobiDB-lite"/>
    </source>
</evidence>
<organism evidence="2 3">
    <name type="scientific">Portunus trituberculatus</name>
    <name type="common">Swimming crab</name>
    <name type="synonym">Neptunus trituberculatus</name>
    <dbReference type="NCBI Taxonomy" id="210409"/>
    <lineage>
        <taxon>Eukaryota</taxon>
        <taxon>Metazoa</taxon>
        <taxon>Ecdysozoa</taxon>
        <taxon>Arthropoda</taxon>
        <taxon>Crustacea</taxon>
        <taxon>Multicrustacea</taxon>
        <taxon>Malacostraca</taxon>
        <taxon>Eumalacostraca</taxon>
        <taxon>Eucarida</taxon>
        <taxon>Decapoda</taxon>
        <taxon>Pleocyemata</taxon>
        <taxon>Brachyura</taxon>
        <taxon>Eubrachyura</taxon>
        <taxon>Portunoidea</taxon>
        <taxon>Portunidae</taxon>
        <taxon>Portuninae</taxon>
        <taxon>Portunus</taxon>
    </lineage>
</organism>
<evidence type="ECO:0000313" key="3">
    <source>
        <dbReference type="Proteomes" id="UP000324222"/>
    </source>
</evidence>
<protein>
    <submittedName>
        <fullName evidence="2">Uncharacterized protein</fullName>
    </submittedName>
</protein>
<sequence length="167" mass="17953">MTVKSGGDPNLNLADQLLAGAYTRTPTRAWQAMLNHGYELELNGGTKGGRKAGNLEATVVSVAQRKDCNHSGSKDMEMEMSSKEKAVLYLPPHSPAASEVSPHRGLHSGPRPPTLFTSRRRNQQLDAVLSSHAPLMIHARVKCNAQCTSGASPEDEVVVWGSQLAQV</sequence>
<accession>A0A5B7H7K8</accession>